<name>A0A9R0J678_SPIOL</name>
<dbReference type="AlphaFoldDB" id="A0A9R0J678"/>
<gene>
    <name evidence="4" type="primary">LOC110800235</name>
</gene>
<dbReference type="RefSeq" id="XP_021861228.1">
    <property type="nucleotide sequence ID" value="XM_022005536.1"/>
</dbReference>
<evidence type="ECO:0000313" key="4">
    <source>
        <dbReference type="RefSeq" id="XP_021861228.1"/>
    </source>
</evidence>
<evidence type="ECO:0000259" key="2">
    <source>
        <dbReference type="PROSITE" id="PS51229"/>
    </source>
</evidence>
<reference evidence="4" key="2">
    <citation type="submission" date="2025-08" db="UniProtKB">
        <authorList>
            <consortium name="RefSeq"/>
        </authorList>
    </citation>
    <scope>IDENTIFICATION</scope>
    <source>
        <tissue evidence="4">Leaf</tissue>
    </source>
</reference>
<reference evidence="3" key="1">
    <citation type="journal article" date="2021" name="Nat. Commun.">
        <title>Genomic analyses provide insights into spinach domestication and the genetic basis of agronomic traits.</title>
        <authorList>
            <person name="Cai X."/>
            <person name="Sun X."/>
            <person name="Xu C."/>
            <person name="Sun H."/>
            <person name="Wang X."/>
            <person name="Ge C."/>
            <person name="Zhang Z."/>
            <person name="Wang Q."/>
            <person name="Fei Z."/>
            <person name="Jiao C."/>
            <person name="Wang Q."/>
        </authorList>
    </citation>
    <scope>NUCLEOTIDE SEQUENCE [LARGE SCALE GENOMIC DNA]</scope>
    <source>
        <strain evidence="3">cv. Varoflay</strain>
    </source>
</reference>
<feature type="domain" description="DCUN1" evidence="2">
    <location>
        <begin position="1"/>
        <end position="181"/>
    </location>
</feature>
<dbReference type="GO" id="GO:0045116">
    <property type="term" value="P:protein neddylation"/>
    <property type="evidence" value="ECO:0000318"/>
    <property type="project" value="GO_Central"/>
</dbReference>
<organism evidence="3 4">
    <name type="scientific">Spinacia oleracea</name>
    <name type="common">Spinach</name>
    <dbReference type="NCBI Taxonomy" id="3562"/>
    <lineage>
        <taxon>Eukaryota</taxon>
        <taxon>Viridiplantae</taxon>
        <taxon>Streptophyta</taxon>
        <taxon>Embryophyta</taxon>
        <taxon>Tracheophyta</taxon>
        <taxon>Spermatophyta</taxon>
        <taxon>Magnoliopsida</taxon>
        <taxon>eudicotyledons</taxon>
        <taxon>Gunneridae</taxon>
        <taxon>Pentapetalae</taxon>
        <taxon>Caryophyllales</taxon>
        <taxon>Chenopodiaceae</taxon>
        <taxon>Chenopodioideae</taxon>
        <taxon>Anserineae</taxon>
        <taxon>Spinacia</taxon>
    </lineage>
</organism>
<dbReference type="PANTHER" id="PTHR12281">
    <property type="entry name" value="RP42 RELATED"/>
    <property type="match status" value="1"/>
</dbReference>
<comment type="function">
    <text evidence="1">Neddylation of cullins play an essential role in the regulation of SCF-type complexes activity.</text>
</comment>
<dbReference type="GO" id="GO:0031624">
    <property type="term" value="F:ubiquitin conjugating enzyme binding"/>
    <property type="evidence" value="ECO:0000318"/>
    <property type="project" value="GO_Central"/>
</dbReference>
<dbReference type="FunFam" id="1.10.238.200:FF:000006">
    <property type="entry name" value="Defective in cullin neddylation protein"/>
    <property type="match status" value="1"/>
</dbReference>
<dbReference type="Pfam" id="PF03556">
    <property type="entry name" value="Cullin_binding"/>
    <property type="match status" value="1"/>
</dbReference>
<dbReference type="KEGG" id="soe:110800235"/>
<dbReference type="InterPro" id="IPR042460">
    <property type="entry name" value="DCN1-like_PONY"/>
</dbReference>
<keyword evidence="3" id="KW-1185">Reference proteome</keyword>
<dbReference type="Proteomes" id="UP000813463">
    <property type="component" value="Chromosome 1"/>
</dbReference>
<dbReference type="OrthoDB" id="286637at2759"/>
<dbReference type="GO" id="GO:0000151">
    <property type="term" value="C:ubiquitin ligase complex"/>
    <property type="evidence" value="ECO:0000318"/>
    <property type="project" value="GO_Central"/>
</dbReference>
<dbReference type="GeneID" id="110800235"/>
<dbReference type="Gene3D" id="1.10.238.200">
    <property type="entry name" value="Cullin, PONY binding domain"/>
    <property type="match status" value="1"/>
</dbReference>
<proteinExistence type="predicted"/>
<dbReference type="GO" id="GO:0032182">
    <property type="term" value="F:ubiquitin-like protein binding"/>
    <property type="evidence" value="ECO:0000318"/>
    <property type="project" value="GO_Central"/>
</dbReference>
<sequence>MDYSIPNQFEIFDIYQRFCDIKSGNAYSYKEAGNMYDDDSEKVKFLREAMADLTKTVDSNMSMSFSILDELYKLMSSLNRMGDFSEFSNFYDFVFFICRESGQKNITVSRAIAAWKVVLFGRFRLLDQWCDFVEKNQRHNITEDTWRQVLAFSRCVHEDLEGYDPEGAWPTLIDDFVEHMYRITGFNNCTSENLTCDCDVPLGKSSMFEEPLPGLKNLPGLKRKFRQNLPGNNMDNSSLPCEVINSISCKRRKHQQLNRCGENASDEGMQTVNPLNSSKYLYTVEGCLSKGFSGLFSSPCVQNQEQRVSYT</sequence>
<dbReference type="PROSITE" id="PS51229">
    <property type="entry name" value="DCUN1"/>
    <property type="match status" value="1"/>
</dbReference>
<evidence type="ECO:0000256" key="1">
    <source>
        <dbReference type="RuleBase" id="RU410713"/>
    </source>
</evidence>
<dbReference type="InterPro" id="IPR014764">
    <property type="entry name" value="DCN-prot"/>
</dbReference>
<dbReference type="GO" id="GO:0097602">
    <property type="term" value="F:cullin family protein binding"/>
    <property type="evidence" value="ECO:0000318"/>
    <property type="project" value="GO_Central"/>
</dbReference>
<dbReference type="InterPro" id="IPR005176">
    <property type="entry name" value="PONY_dom"/>
</dbReference>
<protein>
    <recommendedName>
        <fullName evidence="1">Defective in cullin neddylation protein</fullName>
    </recommendedName>
</protein>
<dbReference type="PANTHER" id="PTHR12281:SF31">
    <property type="entry name" value="DCN1-LIKE PROTEIN 3"/>
    <property type="match status" value="1"/>
</dbReference>
<accession>A0A9R0J678</accession>
<evidence type="ECO:0000313" key="3">
    <source>
        <dbReference type="Proteomes" id="UP000813463"/>
    </source>
</evidence>